<dbReference type="Pfam" id="PF01607">
    <property type="entry name" value="CBM_14"/>
    <property type="match status" value="1"/>
</dbReference>
<dbReference type="OrthoDB" id="10052888at2759"/>
<dbReference type="Gene3D" id="2.170.140.10">
    <property type="entry name" value="Chitin binding domain"/>
    <property type="match status" value="1"/>
</dbReference>
<evidence type="ECO:0000259" key="2">
    <source>
        <dbReference type="PROSITE" id="PS50940"/>
    </source>
</evidence>
<feature type="chain" id="PRO_5035947713" description="Chitin-binding type-2 domain-containing protein" evidence="1">
    <location>
        <begin position="29"/>
        <end position="122"/>
    </location>
</feature>
<name>A0A8S9X544_APOLU</name>
<evidence type="ECO:0000313" key="3">
    <source>
        <dbReference type="EMBL" id="KAF6204083.1"/>
    </source>
</evidence>
<proteinExistence type="predicted"/>
<dbReference type="PANTHER" id="PTHR22933:SF42">
    <property type="entry name" value="FI18455P1-RELATED"/>
    <property type="match status" value="1"/>
</dbReference>
<keyword evidence="4" id="KW-1185">Reference proteome</keyword>
<dbReference type="PANTHER" id="PTHR22933">
    <property type="entry name" value="FI18007P1-RELATED"/>
    <property type="match status" value="1"/>
</dbReference>
<sequence length="122" mass="13873">MKVTVPSVCWRILAVFFSAVFLANLVTSQQEYPTFNEVPKGLSFTCQTRIPGYYADPEAQCQVWHWCTPTGAMYSFLCPNGTVFNQAVRVCDWWFNVDCPDAPNKYAINEDLYKDAQGNLIV</sequence>
<reference evidence="3" key="1">
    <citation type="journal article" date="2021" name="Mol. Ecol. Resour.">
        <title>Apolygus lucorum genome provides insights into omnivorousness and mesophyll feeding.</title>
        <authorList>
            <person name="Liu Y."/>
            <person name="Liu H."/>
            <person name="Wang H."/>
            <person name="Huang T."/>
            <person name="Liu B."/>
            <person name="Yang B."/>
            <person name="Yin L."/>
            <person name="Li B."/>
            <person name="Zhang Y."/>
            <person name="Zhang S."/>
            <person name="Jiang F."/>
            <person name="Zhang X."/>
            <person name="Ren Y."/>
            <person name="Wang B."/>
            <person name="Wang S."/>
            <person name="Lu Y."/>
            <person name="Wu K."/>
            <person name="Fan W."/>
            <person name="Wang G."/>
        </authorList>
    </citation>
    <scope>NUCLEOTIDE SEQUENCE</scope>
    <source>
        <strain evidence="3">12Hb</strain>
    </source>
</reference>
<organism evidence="3 4">
    <name type="scientific">Apolygus lucorum</name>
    <name type="common">Small green plant bug</name>
    <name type="synonym">Lygocoris lucorum</name>
    <dbReference type="NCBI Taxonomy" id="248454"/>
    <lineage>
        <taxon>Eukaryota</taxon>
        <taxon>Metazoa</taxon>
        <taxon>Ecdysozoa</taxon>
        <taxon>Arthropoda</taxon>
        <taxon>Hexapoda</taxon>
        <taxon>Insecta</taxon>
        <taxon>Pterygota</taxon>
        <taxon>Neoptera</taxon>
        <taxon>Paraneoptera</taxon>
        <taxon>Hemiptera</taxon>
        <taxon>Heteroptera</taxon>
        <taxon>Panheteroptera</taxon>
        <taxon>Cimicomorpha</taxon>
        <taxon>Miridae</taxon>
        <taxon>Mirini</taxon>
        <taxon>Apolygus</taxon>
    </lineage>
</organism>
<feature type="signal peptide" evidence="1">
    <location>
        <begin position="1"/>
        <end position="28"/>
    </location>
</feature>
<dbReference type="SUPFAM" id="SSF57625">
    <property type="entry name" value="Invertebrate chitin-binding proteins"/>
    <property type="match status" value="1"/>
</dbReference>
<dbReference type="InterPro" id="IPR052976">
    <property type="entry name" value="Scoloptoxin-like"/>
</dbReference>
<dbReference type="Proteomes" id="UP000466442">
    <property type="component" value="Unassembled WGS sequence"/>
</dbReference>
<keyword evidence="1" id="KW-0732">Signal</keyword>
<dbReference type="InterPro" id="IPR002557">
    <property type="entry name" value="Chitin-bd_dom"/>
</dbReference>
<dbReference type="PROSITE" id="PS50940">
    <property type="entry name" value="CHIT_BIND_II"/>
    <property type="match status" value="1"/>
</dbReference>
<dbReference type="GO" id="GO:0008061">
    <property type="term" value="F:chitin binding"/>
    <property type="evidence" value="ECO:0007669"/>
    <property type="project" value="InterPro"/>
</dbReference>
<accession>A0A8S9X544</accession>
<dbReference type="InterPro" id="IPR036508">
    <property type="entry name" value="Chitin-bd_dom_sf"/>
</dbReference>
<protein>
    <recommendedName>
        <fullName evidence="2">Chitin-binding type-2 domain-containing protein</fullName>
    </recommendedName>
</protein>
<comment type="caution">
    <text evidence="3">The sequence shown here is derived from an EMBL/GenBank/DDBJ whole genome shotgun (WGS) entry which is preliminary data.</text>
</comment>
<evidence type="ECO:0000256" key="1">
    <source>
        <dbReference type="SAM" id="SignalP"/>
    </source>
</evidence>
<dbReference type="GO" id="GO:0005576">
    <property type="term" value="C:extracellular region"/>
    <property type="evidence" value="ECO:0007669"/>
    <property type="project" value="InterPro"/>
</dbReference>
<dbReference type="AlphaFoldDB" id="A0A8S9X544"/>
<dbReference type="EMBL" id="WIXP02000010">
    <property type="protein sequence ID" value="KAF6204083.1"/>
    <property type="molecule type" value="Genomic_DNA"/>
</dbReference>
<dbReference type="SMART" id="SM00494">
    <property type="entry name" value="ChtBD2"/>
    <property type="match status" value="1"/>
</dbReference>
<evidence type="ECO:0000313" key="4">
    <source>
        <dbReference type="Proteomes" id="UP000466442"/>
    </source>
</evidence>
<feature type="domain" description="Chitin-binding type-2" evidence="2">
    <location>
        <begin position="43"/>
        <end position="101"/>
    </location>
</feature>
<gene>
    <name evidence="3" type="ORF">GE061_002423</name>
</gene>